<keyword evidence="4" id="KW-0106">Calcium</keyword>
<proteinExistence type="predicted"/>
<feature type="chain" id="PRO_5012323775" evidence="6">
    <location>
        <begin position="21"/>
        <end position="641"/>
    </location>
</feature>
<dbReference type="InterPro" id="IPR014718">
    <property type="entry name" value="GH-type_carb-bd"/>
</dbReference>
<evidence type="ECO:0000256" key="4">
    <source>
        <dbReference type="ARBA" id="ARBA00022837"/>
    </source>
</evidence>
<dbReference type="InterPro" id="IPR029486">
    <property type="entry name" value="GH97_N"/>
</dbReference>
<evidence type="ECO:0000256" key="1">
    <source>
        <dbReference type="ARBA" id="ARBA00001913"/>
    </source>
</evidence>
<dbReference type="InterPro" id="IPR019563">
    <property type="entry name" value="GH97_catalytic"/>
</dbReference>
<dbReference type="PANTHER" id="PTHR35803">
    <property type="entry name" value="GLUCAN 1,4-ALPHA-GLUCOSIDASE SUSB-RELATED"/>
    <property type="match status" value="1"/>
</dbReference>
<dbReference type="SUPFAM" id="SSF51445">
    <property type="entry name" value="(Trans)glycosidases"/>
    <property type="match status" value="1"/>
</dbReference>
<comment type="subunit">
    <text evidence="2">Monomer.</text>
</comment>
<evidence type="ECO:0000256" key="5">
    <source>
        <dbReference type="ARBA" id="ARBA00023295"/>
    </source>
</evidence>
<feature type="domain" description="Glycosyl-hydrolase 97 catalytic" evidence="7">
    <location>
        <begin position="313"/>
        <end position="457"/>
    </location>
</feature>
<dbReference type="PANTHER" id="PTHR35803:SF2">
    <property type="entry name" value="RETAINING ALPHA-GALACTOSIDASE"/>
    <property type="match status" value="1"/>
</dbReference>
<protein>
    <submittedName>
        <fullName evidence="10">Glycosyl-hydrolase 97 C-terminal, oligomerisation</fullName>
    </submittedName>
</protein>
<accession>A0A1T5NKT3</accession>
<evidence type="ECO:0000256" key="6">
    <source>
        <dbReference type="SAM" id="SignalP"/>
    </source>
</evidence>
<dbReference type="InterPro" id="IPR052720">
    <property type="entry name" value="Glycosyl_hydrolase_97"/>
</dbReference>
<dbReference type="Gene3D" id="2.60.40.1180">
    <property type="entry name" value="Golgi alpha-mannosidase II"/>
    <property type="match status" value="1"/>
</dbReference>
<keyword evidence="6" id="KW-0732">Signal</keyword>
<dbReference type="Gene3D" id="2.70.98.10">
    <property type="match status" value="1"/>
</dbReference>
<evidence type="ECO:0000259" key="7">
    <source>
        <dbReference type="Pfam" id="PF10566"/>
    </source>
</evidence>
<dbReference type="RefSeq" id="WP_079469155.1">
    <property type="nucleotide sequence ID" value="NZ_FUZZ01000001.1"/>
</dbReference>
<evidence type="ECO:0000259" key="8">
    <source>
        <dbReference type="Pfam" id="PF14508"/>
    </source>
</evidence>
<dbReference type="AlphaFoldDB" id="A0A1T5NKT3"/>
<feature type="domain" description="Glycosyl-hydrolase 97 C-terminal oligomerisation" evidence="9">
    <location>
        <begin position="551"/>
        <end position="638"/>
    </location>
</feature>
<organism evidence="10 11">
    <name type="scientific">Chitinophaga ginsengisegetis</name>
    <dbReference type="NCBI Taxonomy" id="393003"/>
    <lineage>
        <taxon>Bacteria</taxon>
        <taxon>Pseudomonadati</taxon>
        <taxon>Bacteroidota</taxon>
        <taxon>Chitinophagia</taxon>
        <taxon>Chitinophagales</taxon>
        <taxon>Chitinophagaceae</taxon>
        <taxon>Chitinophaga</taxon>
    </lineage>
</organism>
<evidence type="ECO:0000313" key="10">
    <source>
        <dbReference type="EMBL" id="SKD00709.1"/>
    </source>
</evidence>
<keyword evidence="11" id="KW-1185">Reference proteome</keyword>
<dbReference type="GO" id="GO:0016798">
    <property type="term" value="F:hydrolase activity, acting on glycosyl bonds"/>
    <property type="evidence" value="ECO:0007669"/>
    <property type="project" value="UniProtKB-KW"/>
</dbReference>
<dbReference type="GO" id="GO:0030246">
    <property type="term" value="F:carbohydrate binding"/>
    <property type="evidence" value="ECO:0007669"/>
    <property type="project" value="InterPro"/>
</dbReference>
<dbReference type="InterPro" id="IPR017853">
    <property type="entry name" value="GH"/>
</dbReference>
<dbReference type="InterPro" id="IPR013785">
    <property type="entry name" value="Aldolase_TIM"/>
</dbReference>
<evidence type="ECO:0000256" key="3">
    <source>
        <dbReference type="ARBA" id="ARBA00022801"/>
    </source>
</evidence>
<dbReference type="EMBL" id="FUZZ01000001">
    <property type="protein sequence ID" value="SKD00709.1"/>
    <property type="molecule type" value="Genomic_DNA"/>
</dbReference>
<gene>
    <name evidence="10" type="ORF">SAMN05660461_1927</name>
</gene>
<evidence type="ECO:0000313" key="11">
    <source>
        <dbReference type="Proteomes" id="UP000190166"/>
    </source>
</evidence>
<sequence>MKKTIILMALPILLCLQIFATNQISSPDGKIAVTVFVDNTGVPRYSVTYNKTTVLEPSPLGIELDGINFSNGLQLTTVSATSTVHDHYNMLSGKKSSIQYEARKTSFTFQNKDGKKFTIIFQVSNDGLAFRYQFSDGPEIKIVRSESTSFKFPSSAKAFIQPIAVAQSGWEKANPSYEEHYYQDVPVGTTSKLGAGFVYPALFKVDNTWLLITEAAVGADWCATRLNCEAGSPLYQVKFPDPREVMYHDGLLPQQQMNGFSPWRIVTIGSLKTIVESTLGTDVATPSVITNTSFIKPGKSSWSWINSKDDFIVYDEQKKYIDFASYMHWQYCLIDVNWDQKIGYEKIKELADYARQKNVGLILWYNSAGDWNTVKYTPRNILLTKEAREKEFSTIQSMGIKGVKIDFFGGDGQSMIKYYHDILQDAARYNLMVNFHGATLPRGWARTYPNLLTAEAVRGFEYITFSQEDADLEANHATMLPFTRNVFDPMDFTPMNLYKIPSTSVRKTTAAFELATTIVFLSGIQHLAESPEGIEHVPDFAKNYLRTLPDTWDETRFIDGYPGKLVVIARRKGTKWFIAGMNGEPTAKTLPLNLSFLKKKKAILISDDDKNLLKQEKTTIPDNGMLSVSINANGGFVIAAE</sequence>
<dbReference type="InterPro" id="IPR013780">
    <property type="entry name" value="Glyco_hydro_b"/>
</dbReference>
<feature type="domain" description="Glycosyl-hydrolase 97 N-terminal" evidence="8">
    <location>
        <begin position="24"/>
        <end position="286"/>
    </location>
</feature>
<dbReference type="STRING" id="393003.SAMN05660461_1927"/>
<evidence type="ECO:0000256" key="2">
    <source>
        <dbReference type="ARBA" id="ARBA00011245"/>
    </source>
</evidence>
<dbReference type="InterPro" id="IPR029483">
    <property type="entry name" value="GH97_C"/>
</dbReference>
<dbReference type="Proteomes" id="UP000190166">
    <property type="component" value="Unassembled WGS sequence"/>
</dbReference>
<reference evidence="11" key="1">
    <citation type="submission" date="2017-02" db="EMBL/GenBank/DDBJ databases">
        <authorList>
            <person name="Varghese N."/>
            <person name="Submissions S."/>
        </authorList>
    </citation>
    <scope>NUCLEOTIDE SEQUENCE [LARGE SCALE GENOMIC DNA]</scope>
    <source>
        <strain evidence="11">DSM 18108</strain>
    </source>
</reference>
<feature type="signal peptide" evidence="6">
    <location>
        <begin position="1"/>
        <end position="20"/>
    </location>
</feature>
<evidence type="ECO:0000259" key="9">
    <source>
        <dbReference type="Pfam" id="PF14509"/>
    </source>
</evidence>
<dbReference type="Gene3D" id="3.20.20.70">
    <property type="entry name" value="Aldolase class I"/>
    <property type="match status" value="1"/>
</dbReference>
<dbReference type="Pfam" id="PF10566">
    <property type="entry name" value="Glyco_hydro_97"/>
    <property type="match status" value="1"/>
</dbReference>
<dbReference type="Pfam" id="PF14508">
    <property type="entry name" value="GH97_N"/>
    <property type="match status" value="1"/>
</dbReference>
<name>A0A1T5NKT3_9BACT</name>
<comment type="cofactor">
    <cofactor evidence="1">
        <name>Ca(2+)</name>
        <dbReference type="ChEBI" id="CHEBI:29108"/>
    </cofactor>
</comment>
<keyword evidence="5" id="KW-0326">Glycosidase</keyword>
<keyword evidence="3 10" id="KW-0378">Hydrolase</keyword>
<dbReference type="Pfam" id="PF14509">
    <property type="entry name" value="GH97_C"/>
    <property type="match status" value="1"/>
</dbReference>